<proteinExistence type="predicted"/>
<dbReference type="InterPro" id="IPR036163">
    <property type="entry name" value="HMA_dom_sf"/>
</dbReference>
<feature type="domain" description="HMA" evidence="1">
    <location>
        <begin position="18"/>
        <end position="65"/>
    </location>
</feature>
<dbReference type="Pfam" id="PF00403">
    <property type="entry name" value="HMA"/>
    <property type="match status" value="1"/>
</dbReference>
<dbReference type="Gene3D" id="3.30.70.100">
    <property type="match status" value="1"/>
</dbReference>
<protein>
    <submittedName>
        <fullName evidence="2">Heavy-metal-associated domain-containing protein</fullName>
    </submittedName>
</protein>
<accession>A0A9X3WD23</accession>
<dbReference type="SUPFAM" id="SSF55008">
    <property type="entry name" value="HMA, heavy metal-associated domain"/>
    <property type="match status" value="1"/>
</dbReference>
<evidence type="ECO:0000313" key="2">
    <source>
        <dbReference type="EMBL" id="MDC3417357.1"/>
    </source>
</evidence>
<dbReference type="GO" id="GO:0046872">
    <property type="term" value="F:metal ion binding"/>
    <property type="evidence" value="ECO:0007669"/>
    <property type="project" value="InterPro"/>
</dbReference>
<organism evidence="2 3">
    <name type="scientific">Aquibacillus salsiterrae</name>
    <dbReference type="NCBI Taxonomy" id="2950439"/>
    <lineage>
        <taxon>Bacteria</taxon>
        <taxon>Bacillati</taxon>
        <taxon>Bacillota</taxon>
        <taxon>Bacilli</taxon>
        <taxon>Bacillales</taxon>
        <taxon>Bacillaceae</taxon>
        <taxon>Aquibacillus</taxon>
    </lineage>
</organism>
<comment type="caution">
    <text evidence="2">The sequence shown here is derived from an EMBL/GenBank/DDBJ whole genome shotgun (WGS) entry which is preliminary data.</text>
</comment>
<reference evidence="2" key="1">
    <citation type="submission" date="2022-06" db="EMBL/GenBank/DDBJ databases">
        <title>Aquibacillus sp. a new bacterium isolated from soil saline samples.</title>
        <authorList>
            <person name="Galisteo C."/>
            <person name="De La Haba R."/>
            <person name="Sanchez-Porro C."/>
            <person name="Ventosa A."/>
        </authorList>
    </citation>
    <scope>NUCLEOTIDE SEQUENCE</scope>
    <source>
        <strain evidence="2">3ASR75-54</strain>
    </source>
</reference>
<dbReference type="InterPro" id="IPR006121">
    <property type="entry name" value="HMA_dom"/>
</dbReference>
<dbReference type="CDD" id="cd00371">
    <property type="entry name" value="HMA"/>
    <property type="match status" value="1"/>
</dbReference>
<dbReference type="RefSeq" id="WP_272446424.1">
    <property type="nucleotide sequence ID" value="NZ_JAMQKC010000008.1"/>
</dbReference>
<name>A0A9X3WD23_9BACI</name>
<dbReference type="AlphaFoldDB" id="A0A9X3WD23"/>
<sequence length="69" mass="8009">MITHKLHIPNMKKNDEQMVSEVLHDVWGVRNIKINPQTKEVVISYDEKAGSLQDFEQAIKEIGYKVETN</sequence>
<keyword evidence="3" id="KW-1185">Reference proteome</keyword>
<evidence type="ECO:0000259" key="1">
    <source>
        <dbReference type="Pfam" id="PF00403"/>
    </source>
</evidence>
<dbReference type="Proteomes" id="UP001145069">
    <property type="component" value="Unassembled WGS sequence"/>
</dbReference>
<gene>
    <name evidence="2" type="ORF">NC799_10670</name>
</gene>
<evidence type="ECO:0000313" key="3">
    <source>
        <dbReference type="Proteomes" id="UP001145069"/>
    </source>
</evidence>
<dbReference type="EMBL" id="JAMQKC010000008">
    <property type="protein sequence ID" value="MDC3417357.1"/>
    <property type="molecule type" value="Genomic_DNA"/>
</dbReference>